<evidence type="ECO:0000256" key="2">
    <source>
        <dbReference type="ARBA" id="ARBA00010777"/>
    </source>
</evidence>
<keyword evidence="4" id="KW-0963">Cytoplasm</keyword>
<evidence type="ECO:0000256" key="7">
    <source>
        <dbReference type="SAM" id="Coils"/>
    </source>
</evidence>
<dbReference type="OrthoDB" id="6431598at2759"/>
<keyword evidence="5 7" id="KW-0175">Coiled coil</keyword>
<dbReference type="Pfam" id="PF13868">
    <property type="entry name" value="TPH"/>
    <property type="match status" value="1"/>
</dbReference>
<dbReference type="GO" id="GO:0005813">
    <property type="term" value="C:centrosome"/>
    <property type="evidence" value="ECO:0007669"/>
    <property type="project" value="UniProtKB-SubCell"/>
</dbReference>
<evidence type="ECO:0000256" key="1">
    <source>
        <dbReference type="ARBA" id="ARBA00004300"/>
    </source>
</evidence>
<dbReference type="GO" id="GO:0006915">
    <property type="term" value="P:apoptotic process"/>
    <property type="evidence" value="ECO:0007669"/>
    <property type="project" value="TreeGrafter"/>
</dbReference>
<organism evidence="9 10">
    <name type="scientific">Acanthosepion pharaonis</name>
    <name type="common">Pharaoh cuttlefish</name>
    <name type="synonym">Sepia pharaonis</name>
    <dbReference type="NCBI Taxonomy" id="158019"/>
    <lineage>
        <taxon>Eukaryota</taxon>
        <taxon>Metazoa</taxon>
        <taxon>Spiralia</taxon>
        <taxon>Lophotrochozoa</taxon>
        <taxon>Mollusca</taxon>
        <taxon>Cephalopoda</taxon>
        <taxon>Coleoidea</taxon>
        <taxon>Decapodiformes</taxon>
        <taxon>Sepiida</taxon>
        <taxon>Sepiina</taxon>
        <taxon>Sepiidae</taxon>
        <taxon>Acanthosepion</taxon>
    </lineage>
</organism>
<comment type="caution">
    <text evidence="9">The sequence shown here is derived from an EMBL/GenBank/DDBJ whole genome shotgun (WGS) entry which is preliminary data.</text>
</comment>
<dbReference type="AlphaFoldDB" id="A0A812D6B8"/>
<proteinExistence type="inferred from homology"/>
<name>A0A812D6B8_ACAPH</name>
<sequence>MKLQTTAKKFIFRLSDCLFCLPLLPDFQQKARLQRRCWEENFRRQWDDTSNFFQREDMKAKKIQKWTSDDFYRRSFDSKKEETEKERKSLKLKQRRAQLAAMLHDENLRYETELKELSPRTTRDLLEDMRERVEGLQSAREEKRRQLADEKLLEHWYQNNPEIREVESKLRNDHVVSSWKEQIEDQQQRLDTARTEAEEYNRMMEERRKASEEAEKAAETKRLQQQKDLQSILQRQMQELQQKEREAAMLKEKQDKIMMERQQLEEDHKLLELLAVKDAELDEMQAVKKEKAIADAQWMKEVIEEQLKLEKAREAELELLEEAARVWDKREREWEKEKRAREKLMAEVLATRKEQMDRKLQELRKEQEESVQLREELLKDMELANQLSQREQKKIQQARMARKQELEEQLSARQQEALIAQEEEERAQETARLDAEEYEDILRKQTERLQIQGYKPRDFRRKNAWL</sequence>
<evidence type="ECO:0000256" key="4">
    <source>
        <dbReference type="ARBA" id="ARBA00022490"/>
    </source>
</evidence>
<feature type="domain" description="Trichohyalin-plectin-homology" evidence="8">
    <location>
        <begin position="157"/>
        <end position="262"/>
    </location>
</feature>
<evidence type="ECO:0000256" key="6">
    <source>
        <dbReference type="ARBA" id="ARBA00023212"/>
    </source>
</evidence>
<evidence type="ECO:0000256" key="5">
    <source>
        <dbReference type="ARBA" id="ARBA00023054"/>
    </source>
</evidence>
<comment type="subcellular location">
    <subcellularLocation>
        <location evidence="1">Cytoplasm</location>
        <location evidence="1">Cytoskeleton</location>
        <location evidence="1">Microtubule organizing center</location>
        <location evidence="1">Centrosome</location>
    </subcellularLocation>
</comment>
<protein>
    <recommendedName>
        <fullName evidence="3">Trichoplein keratin filament-binding protein</fullName>
    </recommendedName>
</protein>
<dbReference type="InterPro" id="IPR043596">
    <property type="entry name" value="CFAP53/TCHP"/>
</dbReference>
<dbReference type="EMBL" id="CAHIKZ030003004">
    <property type="protein sequence ID" value="CAE1294997.1"/>
    <property type="molecule type" value="Genomic_DNA"/>
</dbReference>
<feature type="coiled-coil region" evidence="7">
    <location>
        <begin position="176"/>
        <end position="267"/>
    </location>
</feature>
<keyword evidence="6" id="KW-0206">Cytoskeleton</keyword>
<evidence type="ECO:0000256" key="3">
    <source>
        <dbReference type="ARBA" id="ARBA00017328"/>
    </source>
</evidence>
<evidence type="ECO:0000259" key="8">
    <source>
        <dbReference type="Pfam" id="PF13868"/>
    </source>
</evidence>
<evidence type="ECO:0000313" key="9">
    <source>
        <dbReference type="EMBL" id="CAE1294997.1"/>
    </source>
</evidence>
<gene>
    <name evidence="9" type="ORF">SPHA_50691</name>
</gene>
<accession>A0A812D6B8</accession>
<dbReference type="Proteomes" id="UP000597762">
    <property type="component" value="Unassembled WGS sequence"/>
</dbReference>
<dbReference type="PANTHER" id="PTHR31183">
    <property type="entry name" value="TRICHOPLEIN KERATIN FILAMENT-BINDING PROTEIN FAMILY MEMBER"/>
    <property type="match status" value="1"/>
</dbReference>
<keyword evidence="10" id="KW-1185">Reference proteome</keyword>
<feature type="coiled-coil region" evidence="7">
    <location>
        <begin position="303"/>
        <end position="439"/>
    </location>
</feature>
<dbReference type="GO" id="GO:0045095">
    <property type="term" value="C:keratin filament"/>
    <property type="evidence" value="ECO:0007669"/>
    <property type="project" value="TreeGrafter"/>
</dbReference>
<dbReference type="PANTHER" id="PTHR31183:SF2">
    <property type="entry name" value="TRICHOPLEIN KERATIN FILAMENT-BINDING PROTEIN"/>
    <property type="match status" value="1"/>
</dbReference>
<feature type="coiled-coil region" evidence="7">
    <location>
        <begin position="73"/>
        <end position="100"/>
    </location>
</feature>
<dbReference type="InterPro" id="IPR043597">
    <property type="entry name" value="TPH_dom"/>
</dbReference>
<reference evidence="9" key="1">
    <citation type="submission" date="2021-01" db="EMBL/GenBank/DDBJ databases">
        <authorList>
            <person name="Li R."/>
            <person name="Bekaert M."/>
        </authorList>
    </citation>
    <scope>NUCLEOTIDE SEQUENCE</scope>
    <source>
        <strain evidence="9">Farmed</strain>
    </source>
</reference>
<evidence type="ECO:0000313" key="10">
    <source>
        <dbReference type="Proteomes" id="UP000597762"/>
    </source>
</evidence>
<comment type="similarity">
    <text evidence="2">Belongs to the TCHP family.</text>
</comment>